<comment type="caution">
    <text evidence="1">The sequence shown here is derived from an EMBL/GenBank/DDBJ whole genome shotgun (WGS) entry which is preliminary data.</text>
</comment>
<dbReference type="AlphaFoldDB" id="A0A2W5SPK2"/>
<name>A0A2W5SPK2_9CORY</name>
<evidence type="ECO:0000313" key="1">
    <source>
        <dbReference type="EMBL" id="PZR05089.1"/>
    </source>
</evidence>
<dbReference type="EMBL" id="QFRA01000009">
    <property type="protein sequence ID" value="PZR05089.1"/>
    <property type="molecule type" value="Genomic_DNA"/>
</dbReference>
<protein>
    <submittedName>
        <fullName evidence="1">Uncharacterized protein</fullName>
    </submittedName>
</protein>
<organism evidence="1 2">
    <name type="scientific">Corynebacterium kroppenstedtii</name>
    <dbReference type="NCBI Taxonomy" id="161879"/>
    <lineage>
        <taxon>Bacteria</taxon>
        <taxon>Bacillati</taxon>
        <taxon>Actinomycetota</taxon>
        <taxon>Actinomycetes</taxon>
        <taxon>Mycobacteriales</taxon>
        <taxon>Corynebacteriaceae</taxon>
        <taxon>Corynebacterium</taxon>
    </lineage>
</organism>
<reference evidence="1 2" key="1">
    <citation type="submission" date="2017-08" db="EMBL/GenBank/DDBJ databases">
        <title>Infants hospitalized years apart are colonized by the same room-sourced microbial strains.</title>
        <authorList>
            <person name="Brooks B."/>
            <person name="Olm M.R."/>
            <person name="Firek B.A."/>
            <person name="Baker R."/>
            <person name="Thomas B.C."/>
            <person name="Morowitz M.J."/>
            <person name="Banfield J.F."/>
        </authorList>
    </citation>
    <scope>NUCLEOTIDE SEQUENCE [LARGE SCALE GENOMIC DNA]</scope>
    <source>
        <strain evidence="1">S2_003_000_R1_3</strain>
    </source>
</reference>
<dbReference type="Proteomes" id="UP000249432">
    <property type="component" value="Unassembled WGS sequence"/>
</dbReference>
<evidence type="ECO:0000313" key="2">
    <source>
        <dbReference type="Proteomes" id="UP000249432"/>
    </source>
</evidence>
<proteinExistence type="predicted"/>
<sequence>MRRVSRDATYTSSAGLPARDFSASDATVIAGSDVEQSVDRSAIPGELELGLPLFGFISGTIDHATEASAFFSADWAPTITIGRLLRNPERNRPWTWICAWAPQYWIVKNK</sequence>
<gene>
    <name evidence="1" type="ORF">DI525_05375</name>
</gene>
<accession>A0A2W5SPK2</accession>